<accession>A0A085NFA3</accession>
<sequence length="205" mass="23292">MDPCVHSLGLDEGRLILCVYVDDMLLVSGNDNAREKAKQLVNDHFESRHIGKVSYLLGVKFSHGNDGSLTLSHQAYIQRLLQRFHLEVAKAATTPMEMRPFFPEKDEAEDTNANVPYKELIGSLLYLAQRTRPDVYSTVGKLAQYCSKFTVRHQNSAKRVLRYLKETTEIGITYQTSDRPLTAYASVSLQWRKGSTVVIQKYVYG</sequence>
<dbReference type="OrthoDB" id="5919422at2759"/>
<feature type="domain" description="Reverse transcriptase Ty1/copia-type" evidence="1">
    <location>
        <begin position="9"/>
        <end position="97"/>
    </location>
</feature>
<dbReference type="InterPro" id="IPR013103">
    <property type="entry name" value="RVT_2"/>
</dbReference>
<protein>
    <recommendedName>
        <fullName evidence="1">Reverse transcriptase Ty1/copia-type domain-containing protein</fullName>
    </recommendedName>
</protein>
<dbReference type="PANTHER" id="PTHR11439">
    <property type="entry name" value="GAG-POL-RELATED RETROTRANSPOSON"/>
    <property type="match status" value="1"/>
</dbReference>
<organism evidence="2">
    <name type="scientific">Trichuris suis</name>
    <name type="common">pig whipworm</name>
    <dbReference type="NCBI Taxonomy" id="68888"/>
    <lineage>
        <taxon>Eukaryota</taxon>
        <taxon>Metazoa</taxon>
        <taxon>Ecdysozoa</taxon>
        <taxon>Nematoda</taxon>
        <taxon>Enoplea</taxon>
        <taxon>Dorylaimia</taxon>
        <taxon>Trichinellida</taxon>
        <taxon>Trichuridae</taxon>
        <taxon>Trichuris</taxon>
    </lineage>
</organism>
<dbReference type="AlphaFoldDB" id="A0A085NFA3"/>
<gene>
    <name evidence="2" type="ORF">M514_19631</name>
</gene>
<evidence type="ECO:0000259" key="1">
    <source>
        <dbReference type="Pfam" id="PF07727"/>
    </source>
</evidence>
<proteinExistence type="predicted"/>
<dbReference type="Pfam" id="PF07727">
    <property type="entry name" value="RVT_2"/>
    <property type="match status" value="1"/>
</dbReference>
<reference evidence="2" key="1">
    <citation type="journal article" date="2014" name="Nat. Genet.">
        <title>Genome and transcriptome of the porcine whipworm Trichuris suis.</title>
        <authorList>
            <person name="Jex A.R."/>
            <person name="Nejsum P."/>
            <person name="Schwarz E.M."/>
            <person name="Hu L."/>
            <person name="Young N.D."/>
            <person name="Hall R.S."/>
            <person name="Korhonen P.K."/>
            <person name="Liao S."/>
            <person name="Thamsborg S."/>
            <person name="Xia J."/>
            <person name="Xu P."/>
            <person name="Wang S."/>
            <person name="Scheerlinck J.P."/>
            <person name="Hofmann A."/>
            <person name="Sternberg P.W."/>
            <person name="Wang J."/>
            <person name="Gasser R.B."/>
        </authorList>
    </citation>
    <scope>NUCLEOTIDE SEQUENCE [LARGE SCALE GENOMIC DNA]</scope>
    <source>
        <strain evidence="2">DCEP-RM93F</strain>
    </source>
</reference>
<dbReference type="EMBL" id="KL367507">
    <property type="protein sequence ID" value="KFD68149.1"/>
    <property type="molecule type" value="Genomic_DNA"/>
</dbReference>
<evidence type="ECO:0000313" key="2">
    <source>
        <dbReference type="EMBL" id="KFD68149.1"/>
    </source>
</evidence>
<dbReference type="PANTHER" id="PTHR11439:SF463">
    <property type="entry name" value="REVERSE TRANSCRIPTASE TY1_COPIA-TYPE DOMAIN-CONTAINING PROTEIN"/>
    <property type="match status" value="1"/>
</dbReference>
<dbReference type="Proteomes" id="UP000030758">
    <property type="component" value="Unassembled WGS sequence"/>
</dbReference>
<name>A0A085NFA3_9BILA</name>